<evidence type="ECO:0000313" key="3">
    <source>
        <dbReference type="Proteomes" id="UP000800082"/>
    </source>
</evidence>
<dbReference type="GeneID" id="54344734"/>
<evidence type="ECO:0000313" key="2">
    <source>
        <dbReference type="EMBL" id="KAF1922500.1"/>
    </source>
</evidence>
<evidence type="ECO:0000256" key="1">
    <source>
        <dbReference type="ARBA" id="ARBA00023172"/>
    </source>
</evidence>
<dbReference type="AlphaFoldDB" id="A0A6A5R5N4"/>
<dbReference type="GO" id="GO:0003677">
    <property type="term" value="F:DNA binding"/>
    <property type="evidence" value="ECO:0007669"/>
    <property type="project" value="InterPro"/>
</dbReference>
<keyword evidence="3" id="KW-1185">Reference proteome</keyword>
<name>A0A6A5R5N4_9PLEO</name>
<dbReference type="PANTHER" id="PTHR37535">
    <property type="entry name" value="FLUG DOMAIN PROTEIN"/>
    <property type="match status" value="1"/>
</dbReference>
<proteinExistence type="predicted"/>
<gene>
    <name evidence="2" type="ORF">M421DRAFT_10501</name>
</gene>
<dbReference type="OrthoDB" id="3943630at2759"/>
<dbReference type="GO" id="GO:0006310">
    <property type="term" value="P:DNA recombination"/>
    <property type="evidence" value="ECO:0007669"/>
    <property type="project" value="UniProtKB-KW"/>
</dbReference>
<dbReference type="InterPro" id="IPR021842">
    <property type="entry name" value="DUF3435"/>
</dbReference>
<keyword evidence="1" id="KW-0233">DNA recombination</keyword>
<dbReference type="PANTHER" id="PTHR37535:SF3">
    <property type="entry name" value="FLUG DOMAIN-CONTAINING PROTEIN"/>
    <property type="match status" value="1"/>
</dbReference>
<accession>A0A6A5R5N4</accession>
<dbReference type="Gene3D" id="1.10.443.10">
    <property type="entry name" value="Intergrase catalytic core"/>
    <property type="match status" value="1"/>
</dbReference>
<dbReference type="RefSeq" id="XP_033442753.1">
    <property type="nucleotide sequence ID" value="XM_033587088.1"/>
</dbReference>
<evidence type="ECO:0008006" key="4">
    <source>
        <dbReference type="Google" id="ProtNLM"/>
    </source>
</evidence>
<organism evidence="2 3">
    <name type="scientific">Didymella exigua CBS 183.55</name>
    <dbReference type="NCBI Taxonomy" id="1150837"/>
    <lineage>
        <taxon>Eukaryota</taxon>
        <taxon>Fungi</taxon>
        <taxon>Dikarya</taxon>
        <taxon>Ascomycota</taxon>
        <taxon>Pezizomycotina</taxon>
        <taxon>Dothideomycetes</taxon>
        <taxon>Pleosporomycetidae</taxon>
        <taxon>Pleosporales</taxon>
        <taxon>Pleosporineae</taxon>
        <taxon>Didymellaceae</taxon>
        <taxon>Didymella</taxon>
    </lineage>
</organism>
<dbReference type="InterPro" id="IPR013762">
    <property type="entry name" value="Integrase-like_cat_sf"/>
</dbReference>
<dbReference type="Proteomes" id="UP000800082">
    <property type="component" value="Unassembled WGS sequence"/>
</dbReference>
<reference evidence="2" key="1">
    <citation type="journal article" date="2020" name="Stud. Mycol.">
        <title>101 Dothideomycetes genomes: a test case for predicting lifestyles and emergence of pathogens.</title>
        <authorList>
            <person name="Haridas S."/>
            <person name="Albert R."/>
            <person name="Binder M."/>
            <person name="Bloem J."/>
            <person name="Labutti K."/>
            <person name="Salamov A."/>
            <person name="Andreopoulos B."/>
            <person name="Baker S."/>
            <person name="Barry K."/>
            <person name="Bills G."/>
            <person name="Bluhm B."/>
            <person name="Cannon C."/>
            <person name="Castanera R."/>
            <person name="Culley D."/>
            <person name="Daum C."/>
            <person name="Ezra D."/>
            <person name="Gonzalez J."/>
            <person name="Henrissat B."/>
            <person name="Kuo A."/>
            <person name="Liang C."/>
            <person name="Lipzen A."/>
            <person name="Lutzoni F."/>
            <person name="Magnuson J."/>
            <person name="Mondo S."/>
            <person name="Nolan M."/>
            <person name="Ohm R."/>
            <person name="Pangilinan J."/>
            <person name="Park H.-J."/>
            <person name="Ramirez L."/>
            <person name="Alfaro M."/>
            <person name="Sun H."/>
            <person name="Tritt A."/>
            <person name="Yoshinaga Y."/>
            <person name="Zwiers L.-H."/>
            <person name="Turgeon B."/>
            <person name="Goodwin S."/>
            <person name="Spatafora J."/>
            <person name="Crous P."/>
            <person name="Grigoriev I."/>
        </authorList>
    </citation>
    <scope>NUCLEOTIDE SEQUENCE</scope>
    <source>
        <strain evidence="2">CBS 183.55</strain>
    </source>
</reference>
<sequence>MDLFDDIAALAGDENPFVSIEEAAEAYDRDGITRILKLWKRFAVNLPSPYNESEVTAPFQSDLKVPWVKAFMAWRVKTGLGKISDRITVTTLLKEFQQLRRGIRLAKNFALHNKDIAVIKRFIRELANTRGASTAMRPKSVAFALDADEIQYYLWNCSERVYAHPRMMVQFSFWLHVVSVWGLRTGEVTESSSHRGSNEGIHYGDITLSLVAREGQLRYQIKITLRNRKFARGIQSKVKTVTLNEHMDPKERFKCPVRKFIALALADDVFVQQMSPKDFDNRWVPTSAGSRLFGIKEDKQSLPVFRKMLPGGAVSPDRIMTAMSTTTFLKEICEECGYTEPVTTYTFRRGVANKLEANASSKGTQEALGHKGERTWHAYAAPTISYRVDSRLFWSQASKSDYGTTPITIKGYSG</sequence>
<protein>
    <recommendedName>
        <fullName evidence="4">Tyr recombinase domain-containing protein</fullName>
    </recommendedName>
</protein>
<dbReference type="GO" id="GO:0015074">
    <property type="term" value="P:DNA integration"/>
    <property type="evidence" value="ECO:0007669"/>
    <property type="project" value="InterPro"/>
</dbReference>
<dbReference type="Pfam" id="PF11917">
    <property type="entry name" value="DUF3435"/>
    <property type="match status" value="1"/>
</dbReference>
<dbReference type="InterPro" id="IPR011010">
    <property type="entry name" value="DNA_brk_join_enz"/>
</dbReference>
<dbReference type="EMBL" id="ML979024">
    <property type="protein sequence ID" value="KAF1922500.1"/>
    <property type="molecule type" value="Genomic_DNA"/>
</dbReference>
<dbReference type="SUPFAM" id="SSF56349">
    <property type="entry name" value="DNA breaking-rejoining enzymes"/>
    <property type="match status" value="1"/>
</dbReference>